<reference evidence="2" key="1">
    <citation type="submission" date="2018-11" db="EMBL/GenBank/DDBJ databases">
        <authorList>
            <person name="Grassa J C."/>
        </authorList>
    </citation>
    <scope>NUCLEOTIDE SEQUENCE [LARGE SCALE GENOMIC DNA]</scope>
</reference>
<dbReference type="PANTHER" id="PTHR47074:SF11">
    <property type="entry name" value="REVERSE TRANSCRIPTASE-LIKE PROTEIN"/>
    <property type="match status" value="1"/>
</dbReference>
<evidence type="ECO:0000259" key="1">
    <source>
        <dbReference type="Pfam" id="PF13456"/>
    </source>
</evidence>
<evidence type="ECO:0000313" key="3">
    <source>
        <dbReference type="Proteomes" id="UP000596661"/>
    </source>
</evidence>
<protein>
    <recommendedName>
        <fullName evidence="1">RNase H type-1 domain-containing protein</fullName>
    </recommendedName>
</protein>
<reference evidence="2" key="2">
    <citation type="submission" date="2021-03" db="UniProtKB">
        <authorList>
            <consortium name="EnsemblPlants"/>
        </authorList>
    </citation>
    <scope>IDENTIFICATION</scope>
</reference>
<dbReference type="GO" id="GO:0004523">
    <property type="term" value="F:RNA-DNA hybrid ribonuclease activity"/>
    <property type="evidence" value="ECO:0007669"/>
    <property type="project" value="InterPro"/>
</dbReference>
<proteinExistence type="predicted"/>
<feature type="domain" description="RNase H type-1" evidence="1">
    <location>
        <begin position="149"/>
        <end position="247"/>
    </location>
</feature>
<evidence type="ECO:0000313" key="2">
    <source>
        <dbReference type="EnsemblPlants" id="cds.evm.model.01.1587"/>
    </source>
</evidence>
<accession>A0A803NHQ7</accession>
<keyword evidence="3" id="KW-1185">Reference proteome</keyword>
<dbReference type="Gramene" id="evm.model.01.1587">
    <property type="protein sequence ID" value="cds.evm.model.01.1587"/>
    <property type="gene ID" value="evm.TU.01.1587"/>
</dbReference>
<dbReference type="EMBL" id="UZAU01000041">
    <property type="status" value="NOT_ANNOTATED_CDS"/>
    <property type="molecule type" value="Genomic_DNA"/>
</dbReference>
<sequence length="254" mass="27887">MKGGRCFMGDGNSISLRNDVWIPRNKDTITFSFFVHPIFQQVVHENKILDVEGVIGWSMNFHREFVEANVSSPSSLVGMRGVTIRTLLTRPDCLKLNVDVAAEAMAVLQGLLLFSRLGFQNPKVSGNAINRLASIETGLVVGEFNLFVDVGVCVENQKIGMGALVSNRMGHVLFSSAPPYVGLLEPHVAEAKARLYGLSCCMQMGYTVITAFSDCQRVVLAVNSKVPCLNEFGIVLNDINHIRNSFSIIYPCCL</sequence>
<dbReference type="InterPro" id="IPR002156">
    <property type="entry name" value="RNaseH_domain"/>
</dbReference>
<dbReference type="AlphaFoldDB" id="A0A803NHQ7"/>
<dbReference type="PANTHER" id="PTHR47074">
    <property type="entry name" value="BNAC02G40300D PROTEIN"/>
    <property type="match status" value="1"/>
</dbReference>
<organism evidence="2 3">
    <name type="scientific">Cannabis sativa</name>
    <name type="common">Hemp</name>
    <name type="synonym">Marijuana</name>
    <dbReference type="NCBI Taxonomy" id="3483"/>
    <lineage>
        <taxon>Eukaryota</taxon>
        <taxon>Viridiplantae</taxon>
        <taxon>Streptophyta</taxon>
        <taxon>Embryophyta</taxon>
        <taxon>Tracheophyta</taxon>
        <taxon>Spermatophyta</taxon>
        <taxon>Magnoliopsida</taxon>
        <taxon>eudicotyledons</taxon>
        <taxon>Gunneridae</taxon>
        <taxon>Pentapetalae</taxon>
        <taxon>rosids</taxon>
        <taxon>fabids</taxon>
        <taxon>Rosales</taxon>
        <taxon>Cannabaceae</taxon>
        <taxon>Cannabis</taxon>
    </lineage>
</organism>
<dbReference type="Proteomes" id="UP000596661">
    <property type="component" value="Chromosome 1"/>
</dbReference>
<name>A0A803NHQ7_CANSA</name>
<dbReference type="Pfam" id="PF13456">
    <property type="entry name" value="RVT_3"/>
    <property type="match status" value="1"/>
</dbReference>
<dbReference type="InterPro" id="IPR052929">
    <property type="entry name" value="RNase_H-like_EbsB-rel"/>
</dbReference>
<dbReference type="GO" id="GO:0003676">
    <property type="term" value="F:nucleic acid binding"/>
    <property type="evidence" value="ECO:0007669"/>
    <property type="project" value="InterPro"/>
</dbReference>
<dbReference type="EnsemblPlants" id="evm.model.01.1587">
    <property type="protein sequence ID" value="cds.evm.model.01.1587"/>
    <property type="gene ID" value="evm.TU.01.1587"/>
</dbReference>